<protein>
    <submittedName>
        <fullName evidence="2">Uncharacterized protein</fullName>
    </submittedName>
</protein>
<gene>
    <name evidence="2" type="primary">Cnig_chr_V.g21500</name>
    <name evidence="2" type="ORF">B9Z55_021500</name>
</gene>
<keyword evidence="3" id="KW-1185">Reference proteome</keyword>
<comment type="caution">
    <text evidence="2">The sequence shown here is derived from an EMBL/GenBank/DDBJ whole genome shotgun (WGS) entry which is preliminary data.</text>
</comment>
<sequence>MMSRTFTKERIITVFKKIISTLIVTLWYNVWMAILLSSFIFVVRKMKLNGQWKRKESSKFLAKIKKEKSKALITTTKKNGRLRIP</sequence>
<keyword evidence="1" id="KW-1133">Transmembrane helix</keyword>
<evidence type="ECO:0000313" key="3">
    <source>
        <dbReference type="Proteomes" id="UP000230233"/>
    </source>
</evidence>
<reference evidence="3" key="1">
    <citation type="submission" date="2017-10" db="EMBL/GenBank/DDBJ databases">
        <title>Rapid genome shrinkage in a self-fertile nematode reveals novel sperm competition proteins.</title>
        <authorList>
            <person name="Yin D."/>
            <person name="Schwarz E.M."/>
            <person name="Thomas C.G."/>
            <person name="Felde R.L."/>
            <person name="Korf I.F."/>
            <person name="Cutter A.D."/>
            <person name="Schartner C.M."/>
            <person name="Ralston E.J."/>
            <person name="Meyer B.J."/>
            <person name="Haag E.S."/>
        </authorList>
    </citation>
    <scope>NUCLEOTIDE SEQUENCE [LARGE SCALE GENOMIC DNA]</scope>
    <source>
        <strain evidence="3">JU1422</strain>
    </source>
</reference>
<keyword evidence="1" id="KW-0812">Transmembrane</keyword>
<evidence type="ECO:0000256" key="1">
    <source>
        <dbReference type="SAM" id="Phobius"/>
    </source>
</evidence>
<organism evidence="2 3">
    <name type="scientific">Caenorhabditis nigoni</name>
    <dbReference type="NCBI Taxonomy" id="1611254"/>
    <lineage>
        <taxon>Eukaryota</taxon>
        <taxon>Metazoa</taxon>
        <taxon>Ecdysozoa</taxon>
        <taxon>Nematoda</taxon>
        <taxon>Chromadorea</taxon>
        <taxon>Rhabditida</taxon>
        <taxon>Rhabditina</taxon>
        <taxon>Rhabditomorpha</taxon>
        <taxon>Rhabditoidea</taxon>
        <taxon>Rhabditidae</taxon>
        <taxon>Peloderinae</taxon>
        <taxon>Caenorhabditis</taxon>
    </lineage>
</organism>
<accession>A0A2G5TST9</accession>
<name>A0A2G5TST9_9PELO</name>
<dbReference type="EMBL" id="PDUG01000005">
    <property type="protein sequence ID" value="PIC30161.1"/>
    <property type="molecule type" value="Genomic_DNA"/>
</dbReference>
<dbReference type="Proteomes" id="UP000230233">
    <property type="component" value="Chromosome V"/>
</dbReference>
<proteinExistence type="predicted"/>
<dbReference type="AlphaFoldDB" id="A0A2G5TST9"/>
<feature type="transmembrane region" description="Helical" evidence="1">
    <location>
        <begin position="21"/>
        <end position="43"/>
    </location>
</feature>
<keyword evidence="1" id="KW-0472">Membrane</keyword>
<evidence type="ECO:0000313" key="2">
    <source>
        <dbReference type="EMBL" id="PIC30161.1"/>
    </source>
</evidence>